<dbReference type="InterPro" id="IPR050065">
    <property type="entry name" value="GlmU-like"/>
</dbReference>
<proteinExistence type="predicted"/>
<sequence length="252" mass="26897">MKALIFAAGLGERMRPLTDVTPKPLLEAGGKPLIAWHLEKLAALGIREVVINTSWLAERFPQTLGDGERWGLSIRYSYEGATPLETGGGMLQALAMLGEAPFMAVNGDIWTDYDFARLPREPRGLAHLVLVDNPPQHPHGDFALRADGSVAAESAAAQGSSLFFGGGQSSGAKLTFSGIGVYRPALFDGWRGTIGDAPGADETPPRFKLAPLLRAAMARNGASGEHHRGRWTDVGTPERLAMLDETLRSGAT</sequence>
<dbReference type="EMBL" id="SZUA01000002">
    <property type="protein sequence ID" value="TKR30923.1"/>
    <property type="molecule type" value="Genomic_DNA"/>
</dbReference>
<organism evidence="4 5">
    <name type="scientific">Luteimonas gilva</name>
    <dbReference type="NCBI Taxonomy" id="2572684"/>
    <lineage>
        <taxon>Bacteria</taxon>
        <taxon>Pseudomonadati</taxon>
        <taxon>Pseudomonadota</taxon>
        <taxon>Gammaproteobacteria</taxon>
        <taxon>Lysobacterales</taxon>
        <taxon>Lysobacteraceae</taxon>
        <taxon>Luteimonas</taxon>
    </lineage>
</organism>
<keyword evidence="2" id="KW-0548">Nucleotidyltransferase</keyword>
<dbReference type="AlphaFoldDB" id="A0A4V5ZPY8"/>
<protein>
    <submittedName>
        <fullName evidence="4">Nucleotidyltransferase family protein</fullName>
    </submittedName>
</protein>
<feature type="domain" description="Nucleotidyl transferase" evidence="3">
    <location>
        <begin position="2"/>
        <end position="123"/>
    </location>
</feature>
<evidence type="ECO:0000256" key="1">
    <source>
        <dbReference type="ARBA" id="ARBA00022679"/>
    </source>
</evidence>
<dbReference type="OrthoDB" id="9788272at2"/>
<reference evidence="4 5" key="1">
    <citation type="submission" date="2019-04" db="EMBL/GenBank/DDBJ databases">
        <title>Reference strain of H23.</title>
        <authorList>
            <person name="Luo X."/>
        </authorList>
    </citation>
    <scope>NUCLEOTIDE SEQUENCE [LARGE SCALE GENOMIC DNA]</scope>
    <source>
        <strain evidence="4 5">H23</strain>
    </source>
</reference>
<dbReference type="GO" id="GO:0016779">
    <property type="term" value="F:nucleotidyltransferase activity"/>
    <property type="evidence" value="ECO:0007669"/>
    <property type="project" value="UniProtKB-KW"/>
</dbReference>
<dbReference type="PANTHER" id="PTHR43584:SF8">
    <property type="entry name" value="N-ACETYLMURAMATE ALPHA-1-PHOSPHATE URIDYLYLTRANSFERASE"/>
    <property type="match status" value="1"/>
</dbReference>
<keyword evidence="5" id="KW-1185">Reference proteome</keyword>
<evidence type="ECO:0000259" key="3">
    <source>
        <dbReference type="Pfam" id="PF00483"/>
    </source>
</evidence>
<evidence type="ECO:0000313" key="4">
    <source>
        <dbReference type="EMBL" id="TKR30923.1"/>
    </source>
</evidence>
<evidence type="ECO:0000256" key="2">
    <source>
        <dbReference type="ARBA" id="ARBA00022695"/>
    </source>
</evidence>
<name>A0A4V5ZPY8_9GAMM</name>
<gene>
    <name evidence="4" type="ORF">FCE95_12585</name>
</gene>
<dbReference type="NCBIfam" id="NF045761">
    <property type="entry name" value="NAMPUrTaseMurU"/>
    <property type="match status" value="1"/>
</dbReference>
<keyword evidence="1 4" id="KW-0808">Transferase</keyword>
<dbReference type="InterPro" id="IPR029044">
    <property type="entry name" value="Nucleotide-diphossugar_trans"/>
</dbReference>
<dbReference type="Gene3D" id="3.90.550.10">
    <property type="entry name" value="Spore Coat Polysaccharide Biosynthesis Protein SpsA, Chain A"/>
    <property type="match status" value="1"/>
</dbReference>
<dbReference type="Pfam" id="PF00483">
    <property type="entry name" value="NTP_transferase"/>
    <property type="match status" value="1"/>
</dbReference>
<comment type="caution">
    <text evidence="4">The sequence shown here is derived from an EMBL/GenBank/DDBJ whole genome shotgun (WGS) entry which is preliminary data.</text>
</comment>
<dbReference type="Proteomes" id="UP000308707">
    <property type="component" value="Unassembled WGS sequence"/>
</dbReference>
<accession>A0A4V5ZPY8</accession>
<dbReference type="InterPro" id="IPR054790">
    <property type="entry name" value="MurU"/>
</dbReference>
<dbReference type="CDD" id="cd06422">
    <property type="entry name" value="NTP_transferase_like_1"/>
    <property type="match status" value="1"/>
</dbReference>
<evidence type="ECO:0000313" key="5">
    <source>
        <dbReference type="Proteomes" id="UP000308707"/>
    </source>
</evidence>
<dbReference type="SUPFAM" id="SSF53448">
    <property type="entry name" value="Nucleotide-diphospho-sugar transferases"/>
    <property type="match status" value="1"/>
</dbReference>
<dbReference type="RefSeq" id="WP_137267354.1">
    <property type="nucleotide sequence ID" value="NZ_SZUA01000002.1"/>
</dbReference>
<dbReference type="PANTHER" id="PTHR43584">
    <property type="entry name" value="NUCLEOTIDYL TRANSFERASE"/>
    <property type="match status" value="1"/>
</dbReference>
<dbReference type="InterPro" id="IPR005835">
    <property type="entry name" value="NTP_transferase_dom"/>
</dbReference>